<dbReference type="Pfam" id="PF00069">
    <property type="entry name" value="Pkinase"/>
    <property type="match status" value="1"/>
</dbReference>
<evidence type="ECO:0000256" key="8">
    <source>
        <dbReference type="ARBA" id="ARBA00022840"/>
    </source>
</evidence>
<dbReference type="AlphaFoldDB" id="A0A0P8Y173"/>
<dbReference type="SMR" id="A0A0P8Y173"/>
<dbReference type="EC" id="2.7.11.10" evidence="2"/>
<dbReference type="PROSITE" id="PS00108">
    <property type="entry name" value="PROTEIN_KINASE_ST"/>
    <property type="match status" value="1"/>
</dbReference>
<dbReference type="InterPro" id="IPR051180">
    <property type="entry name" value="IKK"/>
</dbReference>
<dbReference type="GO" id="GO:0042802">
    <property type="term" value="F:identical protein binding"/>
    <property type="evidence" value="ECO:0007669"/>
    <property type="project" value="EnsemblMetazoa"/>
</dbReference>
<dbReference type="GO" id="GO:0043123">
    <property type="term" value="P:positive regulation of canonical NF-kappaB signal transduction"/>
    <property type="evidence" value="ECO:0007669"/>
    <property type="project" value="EnsemblMetazoa"/>
</dbReference>
<evidence type="ECO:0000259" key="10">
    <source>
        <dbReference type="PROSITE" id="PS50011"/>
    </source>
</evidence>
<dbReference type="GO" id="GO:0005524">
    <property type="term" value="F:ATP binding"/>
    <property type="evidence" value="ECO:0007669"/>
    <property type="project" value="UniProtKB-KW"/>
</dbReference>
<dbReference type="Gene3D" id="1.10.510.10">
    <property type="entry name" value="Transferase(Phosphotransferase) domain 1"/>
    <property type="match status" value="1"/>
</dbReference>
<dbReference type="GO" id="GO:0006963">
    <property type="term" value="P:positive regulation of antibacterial peptide biosynthetic process"/>
    <property type="evidence" value="ECO:0007669"/>
    <property type="project" value="EnsemblMetazoa"/>
</dbReference>
<evidence type="ECO:0000256" key="3">
    <source>
        <dbReference type="ARBA" id="ARBA00022490"/>
    </source>
</evidence>
<dbReference type="eggNOG" id="KOG4250">
    <property type="taxonomic scope" value="Eukaryota"/>
</dbReference>
<dbReference type="InterPro" id="IPR000719">
    <property type="entry name" value="Prot_kinase_dom"/>
</dbReference>
<evidence type="ECO:0000313" key="11">
    <source>
        <dbReference type="EMBL" id="KPU75557.1"/>
    </source>
</evidence>
<feature type="domain" description="Protein kinase" evidence="10">
    <location>
        <begin position="10"/>
        <end position="314"/>
    </location>
</feature>
<organism evidence="11 12">
    <name type="scientific">Drosophila ananassae</name>
    <name type="common">Fruit fly</name>
    <dbReference type="NCBI Taxonomy" id="7217"/>
    <lineage>
        <taxon>Eukaryota</taxon>
        <taxon>Metazoa</taxon>
        <taxon>Ecdysozoa</taxon>
        <taxon>Arthropoda</taxon>
        <taxon>Hexapoda</taxon>
        <taxon>Insecta</taxon>
        <taxon>Pterygota</taxon>
        <taxon>Neoptera</taxon>
        <taxon>Endopterygota</taxon>
        <taxon>Diptera</taxon>
        <taxon>Brachycera</taxon>
        <taxon>Muscomorpha</taxon>
        <taxon>Ephydroidea</taxon>
        <taxon>Drosophilidae</taxon>
        <taxon>Drosophila</taxon>
        <taxon>Sophophora</taxon>
    </lineage>
</organism>
<dbReference type="SUPFAM" id="SSF56112">
    <property type="entry name" value="Protein kinase-like (PK-like)"/>
    <property type="match status" value="1"/>
</dbReference>
<dbReference type="STRING" id="7217.A0A0P8Y173"/>
<dbReference type="GeneID" id="6494177"/>
<comment type="subcellular location">
    <subcellularLocation>
        <location evidence="1">Cytoplasm</location>
    </subcellularLocation>
</comment>
<dbReference type="Proteomes" id="UP000007801">
    <property type="component" value="Unassembled WGS sequence"/>
</dbReference>
<dbReference type="InterPro" id="IPR011009">
    <property type="entry name" value="Kinase-like_dom_sf"/>
</dbReference>
<dbReference type="GO" id="GO:0019731">
    <property type="term" value="P:antibacterial humoral response"/>
    <property type="evidence" value="ECO:0007669"/>
    <property type="project" value="EnsemblMetazoa"/>
</dbReference>
<evidence type="ECO:0000256" key="6">
    <source>
        <dbReference type="ARBA" id="ARBA00022741"/>
    </source>
</evidence>
<dbReference type="GO" id="GO:0140896">
    <property type="term" value="P:cGAS/STING signaling pathway"/>
    <property type="evidence" value="ECO:0007669"/>
    <property type="project" value="EnsemblMetazoa"/>
</dbReference>
<dbReference type="GO" id="GO:0030163">
    <property type="term" value="P:protein catabolic process"/>
    <property type="evidence" value="ECO:0007669"/>
    <property type="project" value="EnsemblMetazoa"/>
</dbReference>
<dbReference type="InParanoid" id="A0A0P8Y173"/>
<dbReference type="InterPro" id="IPR008271">
    <property type="entry name" value="Ser/Thr_kinase_AS"/>
</dbReference>
<dbReference type="CTD" id="44432"/>
<dbReference type="GO" id="GO:0008385">
    <property type="term" value="C:IkappaB kinase complex"/>
    <property type="evidence" value="ECO:0007669"/>
    <property type="project" value="TreeGrafter"/>
</dbReference>
<dbReference type="KEGG" id="dan:6494177"/>
<evidence type="ECO:0000256" key="1">
    <source>
        <dbReference type="ARBA" id="ARBA00004496"/>
    </source>
</evidence>
<dbReference type="PROSITE" id="PS50011">
    <property type="entry name" value="PROTEIN_KINASE_DOM"/>
    <property type="match status" value="1"/>
</dbReference>
<keyword evidence="7" id="KW-0418">Kinase</keyword>
<evidence type="ECO:0000256" key="5">
    <source>
        <dbReference type="ARBA" id="ARBA00022679"/>
    </source>
</evidence>
<keyword evidence="4" id="KW-0723">Serine/threonine-protein kinase</keyword>
<evidence type="ECO:0000313" key="12">
    <source>
        <dbReference type="Proteomes" id="UP000007801"/>
    </source>
</evidence>
<evidence type="ECO:0000256" key="4">
    <source>
        <dbReference type="ARBA" id="ARBA00022527"/>
    </source>
</evidence>
<gene>
    <name evidence="11" type="primary">Dana\GF11313</name>
    <name evidence="11" type="synonym">dana_GLEANR_1138</name>
    <name evidence="11" type="ORF">GF11313</name>
</gene>
<proteinExistence type="predicted"/>
<comment type="catalytic activity">
    <reaction evidence="9">
        <text>L-seryl-[I-kappa-B protein] + ATP = O-phospho-L-seryl-[I-kappa-B protein] + ADP + H(+)</text>
        <dbReference type="Rhea" id="RHEA:19073"/>
        <dbReference type="Rhea" id="RHEA-COMP:13698"/>
        <dbReference type="Rhea" id="RHEA-COMP:13699"/>
        <dbReference type="ChEBI" id="CHEBI:15378"/>
        <dbReference type="ChEBI" id="CHEBI:29999"/>
        <dbReference type="ChEBI" id="CHEBI:30616"/>
        <dbReference type="ChEBI" id="CHEBI:83421"/>
        <dbReference type="ChEBI" id="CHEBI:456216"/>
        <dbReference type="EC" id="2.7.11.10"/>
    </reaction>
</comment>
<dbReference type="FunCoup" id="A0A0P8Y173">
    <property type="interactions" value="275"/>
</dbReference>
<reference evidence="11 12" key="1">
    <citation type="journal article" date="2007" name="Nature">
        <title>Evolution of genes and genomes on the Drosophila phylogeny.</title>
        <authorList>
            <consortium name="Drosophila 12 Genomes Consortium"/>
            <person name="Clark A.G."/>
            <person name="Eisen M.B."/>
            <person name="Smith D.R."/>
            <person name="Bergman C.M."/>
            <person name="Oliver B."/>
            <person name="Markow T.A."/>
            <person name="Kaufman T.C."/>
            <person name="Kellis M."/>
            <person name="Gelbart W."/>
            <person name="Iyer V.N."/>
            <person name="Pollard D.A."/>
            <person name="Sackton T.B."/>
            <person name="Larracuente A.M."/>
            <person name="Singh N.D."/>
            <person name="Abad J.P."/>
            <person name="Abt D.N."/>
            <person name="Adryan B."/>
            <person name="Aguade M."/>
            <person name="Akashi H."/>
            <person name="Anderson W.W."/>
            <person name="Aquadro C.F."/>
            <person name="Ardell D.H."/>
            <person name="Arguello R."/>
            <person name="Artieri C.G."/>
            <person name="Barbash D.A."/>
            <person name="Barker D."/>
            <person name="Barsanti P."/>
            <person name="Batterham P."/>
            <person name="Batzoglou S."/>
            <person name="Begun D."/>
            <person name="Bhutkar A."/>
            <person name="Blanco E."/>
            <person name="Bosak S.A."/>
            <person name="Bradley R.K."/>
            <person name="Brand A.D."/>
            <person name="Brent M.R."/>
            <person name="Brooks A.N."/>
            <person name="Brown R.H."/>
            <person name="Butlin R.K."/>
            <person name="Caggese C."/>
            <person name="Calvi B.R."/>
            <person name="Bernardo de Carvalho A."/>
            <person name="Caspi A."/>
            <person name="Castrezana S."/>
            <person name="Celniker S.E."/>
            <person name="Chang J.L."/>
            <person name="Chapple C."/>
            <person name="Chatterji S."/>
            <person name="Chinwalla A."/>
            <person name="Civetta A."/>
            <person name="Clifton S.W."/>
            <person name="Comeron J.M."/>
            <person name="Costello J.C."/>
            <person name="Coyne J.A."/>
            <person name="Daub J."/>
            <person name="David R.G."/>
            <person name="Delcher A.L."/>
            <person name="Delehaunty K."/>
            <person name="Do C.B."/>
            <person name="Ebling H."/>
            <person name="Edwards K."/>
            <person name="Eickbush T."/>
            <person name="Evans J.D."/>
            <person name="Filipski A."/>
            <person name="Findeiss S."/>
            <person name="Freyhult E."/>
            <person name="Fulton L."/>
            <person name="Fulton R."/>
            <person name="Garcia A.C."/>
            <person name="Gardiner A."/>
            <person name="Garfield D.A."/>
            <person name="Garvin B.E."/>
            <person name="Gibson G."/>
            <person name="Gilbert D."/>
            <person name="Gnerre S."/>
            <person name="Godfrey J."/>
            <person name="Good R."/>
            <person name="Gotea V."/>
            <person name="Gravely B."/>
            <person name="Greenberg A.J."/>
            <person name="Griffiths-Jones S."/>
            <person name="Gross S."/>
            <person name="Guigo R."/>
            <person name="Gustafson E.A."/>
            <person name="Haerty W."/>
            <person name="Hahn M.W."/>
            <person name="Halligan D.L."/>
            <person name="Halpern A.L."/>
            <person name="Halter G.M."/>
            <person name="Han M.V."/>
            <person name="Heger A."/>
            <person name="Hillier L."/>
            <person name="Hinrichs A.S."/>
            <person name="Holmes I."/>
            <person name="Hoskins R.A."/>
            <person name="Hubisz M.J."/>
            <person name="Hultmark D."/>
            <person name="Huntley M.A."/>
            <person name="Jaffe D.B."/>
            <person name="Jagadeeshan S."/>
            <person name="Jeck W.R."/>
            <person name="Johnson J."/>
            <person name="Jones C.D."/>
            <person name="Jordan W.C."/>
            <person name="Karpen G.H."/>
            <person name="Kataoka E."/>
            <person name="Keightley P.D."/>
            <person name="Kheradpour P."/>
            <person name="Kirkness E.F."/>
            <person name="Koerich L.B."/>
            <person name="Kristiansen K."/>
            <person name="Kudrna D."/>
            <person name="Kulathinal R.J."/>
            <person name="Kumar S."/>
            <person name="Kwok R."/>
            <person name="Lander E."/>
            <person name="Langley C.H."/>
            <person name="Lapoint R."/>
            <person name="Lazzaro B.P."/>
            <person name="Lee S.J."/>
            <person name="Levesque L."/>
            <person name="Li R."/>
            <person name="Lin C.F."/>
            <person name="Lin M.F."/>
            <person name="Lindblad-Toh K."/>
            <person name="Llopart A."/>
            <person name="Long M."/>
            <person name="Low L."/>
            <person name="Lozovsky E."/>
            <person name="Lu J."/>
            <person name="Luo M."/>
            <person name="Machado C.A."/>
            <person name="Makalowski W."/>
            <person name="Marzo M."/>
            <person name="Matsuda M."/>
            <person name="Matzkin L."/>
            <person name="McAllister B."/>
            <person name="McBride C.S."/>
            <person name="McKernan B."/>
            <person name="McKernan K."/>
            <person name="Mendez-Lago M."/>
            <person name="Minx P."/>
            <person name="Mollenhauer M.U."/>
            <person name="Montooth K."/>
            <person name="Mount S.M."/>
            <person name="Mu X."/>
            <person name="Myers E."/>
            <person name="Negre B."/>
            <person name="Newfeld S."/>
            <person name="Nielsen R."/>
            <person name="Noor M.A."/>
            <person name="O'Grady P."/>
            <person name="Pachter L."/>
            <person name="Papaceit M."/>
            <person name="Parisi M.J."/>
            <person name="Parisi M."/>
            <person name="Parts L."/>
            <person name="Pedersen J.S."/>
            <person name="Pesole G."/>
            <person name="Phillippy A.M."/>
            <person name="Ponting C.P."/>
            <person name="Pop M."/>
            <person name="Porcelli D."/>
            <person name="Powell J.R."/>
            <person name="Prohaska S."/>
            <person name="Pruitt K."/>
            <person name="Puig M."/>
            <person name="Quesneville H."/>
            <person name="Ram K.R."/>
            <person name="Rand D."/>
            <person name="Rasmussen M.D."/>
            <person name="Reed L.K."/>
            <person name="Reenan R."/>
            <person name="Reily A."/>
            <person name="Remington K.A."/>
            <person name="Rieger T.T."/>
            <person name="Ritchie M.G."/>
            <person name="Robin C."/>
            <person name="Rogers Y.H."/>
            <person name="Rohde C."/>
            <person name="Rozas J."/>
            <person name="Rubenfield M.J."/>
            <person name="Ruiz A."/>
            <person name="Russo S."/>
            <person name="Salzberg S.L."/>
            <person name="Sanchez-Gracia A."/>
            <person name="Saranga D.J."/>
            <person name="Sato H."/>
            <person name="Schaeffer S.W."/>
            <person name="Schatz M.C."/>
            <person name="Schlenke T."/>
            <person name="Schwartz R."/>
            <person name="Segarra C."/>
            <person name="Singh R.S."/>
            <person name="Sirot L."/>
            <person name="Sirota M."/>
            <person name="Sisneros N.B."/>
            <person name="Smith C.D."/>
            <person name="Smith T.F."/>
            <person name="Spieth J."/>
            <person name="Stage D.E."/>
            <person name="Stark A."/>
            <person name="Stephan W."/>
            <person name="Strausberg R.L."/>
            <person name="Strempel S."/>
            <person name="Sturgill D."/>
            <person name="Sutton G."/>
            <person name="Sutton G.G."/>
            <person name="Tao W."/>
            <person name="Teichmann S."/>
            <person name="Tobari Y.N."/>
            <person name="Tomimura Y."/>
            <person name="Tsolas J.M."/>
            <person name="Valente V.L."/>
            <person name="Venter E."/>
            <person name="Venter J.C."/>
            <person name="Vicario S."/>
            <person name="Vieira F.G."/>
            <person name="Vilella A.J."/>
            <person name="Villasante A."/>
            <person name="Walenz B."/>
            <person name="Wang J."/>
            <person name="Wasserman M."/>
            <person name="Watts T."/>
            <person name="Wilson D."/>
            <person name="Wilson R.K."/>
            <person name="Wing R.A."/>
            <person name="Wolfner M.F."/>
            <person name="Wong A."/>
            <person name="Wong G.K."/>
            <person name="Wu C.I."/>
            <person name="Wu G."/>
            <person name="Yamamoto D."/>
            <person name="Yang H.P."/>
            <person name="Yang S.P."/>
            <person name="Yorke J.A."/>
            <person name="Yoshida K."/>
            <person name="Zdobnov E."/>
            <person name="Zhang P."/>
            <person name="Zhang Y."/>
            <person name="Zimin A.V."/>
            <person name="Baldwin J."/>
            <person name="Abdouelleil A."/>
            <person name="Abdulkadir J."/>
            <person name="Abebe A."/>
            <person name="Abera B."/>
            <person name="Abreu J."/>
            <person name="Acer S.C."/>
            <person name="Aftuck L."/>
            <person name="Alexander A."/>
            <person name="An P."/>
            <person name="Anderson E."/>
            <person name="Anderson S."/>
            <person name="Arachi H."/>
            <person name="Azer M."/>
            <person name="Bachantsang P."/>
            <person name="Barry A."/>
            <person name="Bayul T."/>
            <person name="Berlin A."/>
            <person name="Bessette D."/>
            <person name="Bloom T."/>
            <person name="Blye J."/>
            <person name="Boguslavskiy L."/>
            <person name="Bonnet C."/>
            <person name="Boukhgalter B."/>
            <person name="Bourzgui I."/>
            <person name="Brown A."/>
            <person name="Cahill P."/>
            <person name="Channer S."/>
            <person name="Cheshatsang Y."/>
            <person name="Chuda L."/>
            <person name="Citroen M."/>
            <person name="Collymore A."/>
            <person name="Cooke P."/>
            <person name="Costello M."/>
            <person name="D'Aco K."/>
            <person name="Daza R."/>
            <person name="De Haan G."/>
            <person name="DeGray S."/>
            <person name="DeMaso C."/>
            <person name="Dhargay N."/>
            <person name="Dooley K."/>
            <person name="Dooley E."/>
            <person name="Doricent M."/>
            <person name="Dorje P."/>
            <person name="Dorjee K."/>
            <person name="Dupes A."/>
            <person name="Elong R."/>
            <person name="Falk J."/>
            <person name="Farina A."/>
            <person name="Faro S."/>
            <person name="Ferguson D."/>
            <person name="Fisher S."/>
            <person name="Foley C.D."/>
            <person name="Franke A."/>
            <person name="Friedrich D."/>
            <person name="Gadbois L."/>
            <person name="Gearin G."/>
            <person name="Gearin C.R."/>
            <person name="Giannoukos G."/>
            <person name="Goode T."/>
            <person name="Graham J."/>
            <person name="Grandbois E."/>
            <person name="Grewal S."/>
            <person name="Gyaltsen K."/>
            <person name="Hafez N."/>
            <person name="Hagos B."/>
            <person name="Hall J."/>
            <person name="Henson C."/>
            <person name="Hollinger A."/>
            <person name="Honan T."/>
            <person name="Huard M.D."/>
            <person name="Hughes L."/>
            <person name="Hurhula B."/>
            <person name="Husby M.E."/>
            <person name="Kamat A."/>
            <person name="Kanga B."/>
            <person name="Kashin S."/>
            <person name="Khazanovich D."/>
            <person name="Kisner P."/>
            <person name="Lance K."/>
            <person name="Lara M."/>
            <person name="Lee W."/>
            <person name="Lennon N."/>
            <person name="Letendre F."/>
            <person name="LeVine R."/>
            <person name="Lipovsky A."/>
            <person name="Liu X."/>
            <person name="Liu J."/>
            <person name="Liu S."/>
            <person name="Lokyitsang T."/>
            <person name="Lokyitsang Y."/>
            <person name="Lubonja R."/>
            <person name="Lui A."/>
            <person name="MacDonald P."/>
            <person name="Magnisalis V."/>
            <person name="Maru K."/>
            <person name="Matthews C."/>
            <person name="McCusker W."/>
            <person name="McDonough S."/>
            <person name="Mehta T."/>
            <person name="Meldrim J."/>
            <person name="Meneus L."/>
            <person name="Mihai O."/>
            <person name="Mihalev A."/>
            <person name="Mihova T."/>
            <person name="Mittelman R."/>
            <person name="Mlenga V."/>
            <person name="Montmayeur A."/>
            <person name="Mulrain L."/>
            <person name="Navidi A."/>
            <person name="Naylor J."/>
            <person name="Negash T."/>
            <person name="Nguyen T."/>
            <person name="Nguyen N."/>
            <person name="Nicol R."/>
            <person name="Norbu C."/>
            <person name="Norbu N."/>
            <person name="Novod N."/>
            <person name="O'Neill B."/>
            <person name="Osman S."/>
            <person name="Markiewicz E."/>
            <person name="Oyono O.L."/>
            <person name="Patti C."/>
            <person name="Phunkhang P."/>
            <person name="Pierre F."/>
            <person name="Priest M."/>
            <person name="Raghuraman S."/>
            <person name="Rege F."/>
            <person name="Reyes R."/>
            <person name="Rise C."/>
            <person name="Rogov P."/>
            <person name="Ross K."/>
            <person name="Ryan E."/>
            <person name="Settipalli S."/>
            <person name="Shea T."/>
            <person name="Sherpa N."/>
            <person name="Shi L."/>
            <person name="Shih D."/>
            <person name="Sparrow T."/>
            <person name="Spaulding J."/>
            <person name="Stalker J."/>
            <person name="Stange-Thomann N."/>
            <person name="Stavropoulos S."/>
            <person name="Stone C."/>
            <person name="Strader C."/>
            <person name="Tesfaye S."/>
            <person name="Thomson T."/>
            <person name="Thoulutsang Y."/>
            <person name="Thoulutsang D."/>
            <person name="Topham K."/>
            <person name="Topping I."/>
            <person name="Tsamla T."/>
            <person name="Vassiliev H."/>
            <person name="Vo A."/>
            <person name="Wangchuk T."/>
            <person name="Wangdi T."/>
            <person name="Weiand M."/>
            <person name="Wilkinson J."/>
            <person name="Wilson A."/>
            <person name="Yadav S."/>
            <person name="Young G."/>
            <person name="Yu Q."/>
            <person name="Zembek L."/>
            <person name="Zhong D."/>
            <person name="Zimmer A."/>
            <person name="Zwirko Z."/>
            <person name="Jaffe D.B."/>
            <person name="Alvarez P."/>
            <person name="Brockman W."/>
            <person name="Butler J."/>
            <person name="Chin C."/>
            <person name="Gnerre S."/>
            <person name="Grabherr M."/>
            <person name="Kleber M."/>
            <person name="Mauceli E."/>
            <person name="MacCallum I."/>
        </authorList>
    </citation>
    <scope>NUCLEOTIDE SEQUENCE [LARGE SCALE GENOMIC DNA]</scope>
    <source>
        <strain evidence="12">Tucson 14024-0371.13</strain>
    </source>
</reference>
<dbReference type="GO" id="GO:0033209">
    <property type="term" value="P:tumor necrosis factor-mediated signaling pathway"/>
    <property type="evidence" value="ECO:0007669"/>
    <property type="project" value="TreeGrafter"/>
</dbReference>
<keyword evidence="12" id="KW-1185">Reference proteome</keyword>
<dbReference type="PANTHER" id="PTHR22969:SF17">
    <property type="entry name" value="INHIBITOR OF NUCLEAR FACTOR KAPPA-B KINASE SUBUNIT BETA"/>
    <property type="match status" value="1"/>
</dbReference>
<keyword evidence="6" id="KW-0547">Nucleotide-binding</keyword>
<dbReference type="GO" id="GO:0045944">
    <property type="term" value="P:positive regulation of transcription by RNA polymerase II"/>
    <property type="evidence" value="ECO:0007669"/>
    <property type="project" value="TreeGrafter"/>
</dbReference>
<evidence type="ECO:0000256" key="9">
    <source>
        <dbReference type="ARBA" id="ARBA00048789"/>
    </source>
</evidence>
<accession>A0A0P8Y173</accession>
<dbReference type="GO" id="GO:0071456">
    <property type="term" value="P:cellular response to hypoxia"/>
    <property type="evidence" value="ECO:0007669"/>
    <property type="project" value="EnsemblMetazoa"/>
</dbReference>
<evidence type="ECO:0000256" key="7">
    <source>
        <dbReference type="ARBA" id="ARBA00022777"/>
    </source>
</evidence>
<sequence>MDVRRSWGNWKFCGKLGQGGFGAVLHWRHETNGREIATKHIQDVGPLSADQKIKIKERWHKELKWTREFQELSNIVAGVILDIEDPGFLDYLNGLGSMPVIVLEYCNGGDVRKKLNKPENINGLVEFEVREILRSMRVALHFLHSKCLVCHRDLKPDNIVIQKTGNGKNVYKLTDFGLARPAPDKTMLQSVVGTRHYFAPEVVESGVYNMAVDYWSLGIIAYELATGELPFIPHQSPRNILVNLINKPTDCIAITEDVMDPNRFVNQTELPAQHHLTEPFAVELTKWLRIALDRDYKRRGQMATDEVQQAVPVVFASLDRLLQIKVLTIFAMNCCKRSAYAVTDNTTMSSLIHLIERDTGISGNELFVVLPISHPVKQITPRTRPIDLYVPEWCDTSKESRRRNTPPVMLYVVKINESSNYSVQEPIVSPLMKKCNSKKVDSKEGWLSKRLAKDFHYTINHEQDILETFLRGLYEHALSLEDEIISNPCNDNIKDEINVTTYAYNQIQKLRSHVEEEKLISPLNDSAEWDKISEAFKGITDIAASIEGHSQSALRQARNEVKETKDLLKEYSEKDVFNVSRFIRNHSQNGINLNDFRKKILEFAENRSKFYEQGSLLSYSQNIDKLHFYFKRNQKTVPIVKKKFEDIQSDIFKMHVNMLRSASENSRGPMLQPTDAINELSMSSQGPTSLPYDPTTSILIDEANKIMKMLNNMK</sequence>
<dbReference type="OrthoDB" id="267381at2759"/>
<dbReference type="PANTHER" id="PTHR22969">
    <property type="entry name" value="IKB KINASE"/>
    <property type="match status" value="1"/>
</dbReference>
<dbReference type="GO" id="GO:0051607">
    <property type="term" value="P:defense response to virus"/>
    <property type="evidence" value="ECO:0007669"/>
    <property type="project" value="EnsemblMetazoa"/>
</dbReference>
<protein>
    <recommendedName>
        <fullName evidence="2">IkappaB kinase</fullName>
        <ecNumber evidence="2">2.7.11.10</ecNumber>
    </recommendedName>
</protein>
<keyword evidence="3" id="KW-0963">Cytoplasm</keyword>
<keyword evidence="5" id="KW-0808">Transferase</keyword>
<dbReference type="GO" id="GO:0002230">
    <property type="term" value="P:positive regulation of defense response to virus by host"/>
    <property type="evidence" value="ECO:0007669"/>
    <property type="project" value="EnsemblMetazoa"/>
</dbReference>
<dbReference type="GO" id="GO:0061057">
    <property type="term" value="P:peptidoglycan recognition protein signaling pathway"/>
    <property type="evidence" value="ECO:0007669"/>
    <property type="project" value="EnsemblMetazoa"/>
</dbReference>
<keyword evidence="8" id="KW-0067">ATP-binding</keyword>
<dbReference type="EMBL" id="CH902629">
    <property type="protein sequence ID" value="KPU75557.1"/>
    <property type="molecule type" value="Genomic_DNA"/>
</dbReference>
<evidence type="ECO:0000256" key="2">
    <source>
        <dbReference type="ARBA" id="ARBA00012442"/>
    </source>
</evidence>
<dbReference type="SMART" id="SM00220">
    <property type="entry name" value="S_TKc"/>
    <property type="match status" value="1"/>
</dbReference>
<name>A0A0P8Y173_DROAN</name>
<dbReference type="GO" id="GO:0008384">
    <property type="term" value="F:IkappaB kinase activity"/>
    <property type="evidence" value="ECO:0007669"/>
    <property type="project" value="UniProtKB-EC"/>
</dbReference>